<evidence type="ECO:0000256" key="3">
    <source>
        <dbReference type="ARBA" id="ARBA00022516"/>
    </source>
</evidence>
<name>A0ABD0M6U6_9CAEN</name>
<evidence type="ECO:0000256" key="1">
    <source>
        <dbReference type="ARBA" id="ARBA00005189"/>
    </source>
</evidence>
<dbReference type="SUPFAM" id="SSF52374">
    <property type="entry name" value="Nucleotidylyl transferase"/>
    <property type="match status" value="2"/>
</dbReference>
<protein>
    <recommendedName>
        <fullName evidence="10">ethanolamine-phosphate cytidylyltransferase</fullName>
        <ecNumber evidence="10">2.7.7.14</ecNumber>
    </recommendedName>
    <alternativeName>
        <fullName evidence="11">CTP:phosphoethanolamine cytidylyltransferase</fullName>
    </alternativeName>
</protein>
<evidence type="ECO:0000256" key="6">
    <source>
        <dbReference type="ARBA" id="ARBA00023098"/>
    </source>
</evidence>
<evidence type="ECO:0000256" key="10">
    <source>
        <dbReference type="ARBA" id="ARBA00024221"/>
    </source>
</evidence>
<dbReference type="EC" id="2.7.7.14" evidence="10"/>
<evidence type="ECO:0000256" key="12">
    <source>
        <dbReference type="SAM" id="MobiDB-lite"/>
    </source>
</evidence>
<dbReference type="EMBL" id="JACVVK020000004">
    <property type="protein sequence ID" value="KAK7507445.1"/>
    <property type="molecule type" value="Genomic_DNA"/>
</dbReference>
<evidence type="ECO:0000256" key="5">
    <source>
        <dbReference type="ARBA" id="ARBA00022695"/>
    </source>
</evidence>
<evidence type="ECO:0000256" key="4">
    <source>
        <dbReference type="ARBA" id="ARBA00022679"/>
    </source>
</evidence>
<dbReference type="Proteomes" id="UP001519460">
    <property type="component" value="Unassembled WGS sequence"/>
</dbReference>
<accession>A0ABD0M6U6</accession>
<evidence type="ECO:0000256" key="7">
    <source>
        <dbReference type="ARBA" id="ARBA00023209"/>
    </source>
</evidence>
<dbReference type="GO" id="GO:0008654">
    <property type="term" value="P:phospholipid biosynthetic process"/>
    <property type="evidence" value="ECO:0007669"/>
    <property type="project" value="UniProtKB-KW"/>
</dbReference>
<evidence type="ECO:0000256" key="11">
    <source>
        <dbReference type="ARBA" id="ARBA00031473"/>
    </source>
</evidence>
<keyword evidence="8" id="KW-1208">Phospholipid metabolism</keyword>
<evidence type="ECO:0000256" key="9">
    <source>
        <dbReference type="ARBA" id="ARBA00024191"/>
    </source>
</evidence>
<feature type="region of interest" description="Disordered" evidence="12">
    <location>
        <begin position="127"/>
        <end position="147"/>
    </location>
</feature>
<feature type="compositionally biased region" description="Basic and acidic residues" evidence="12">
    <location>
        <begin position="129"/>
        <end position="140"/>
    </location>
</feature>
<keyword evidence="4" id="KW-0808">Transferase</keyword>
<comment type="pathway">
    <text evidence="1">Lipid metabolism.</text>
</comment>
<dbReference type="AlphaFoldDB" id="A0ABD0M6U6"/>
<gene>
    <name evidence="14" type="ORF">BaRGS_00001380</name>
</gene>
<comment type="similarity">
    <text evidence="2">Belongs to the cytidylyltransferase family.</text>
</comment>
<comment type="pathway">
    <text evidence="9">Phospholipid metabolism; phosphatidylethanolamine biosynthesis; phosphatidylethanolamine from ethanolamine: step 2/3.</text>
</comment>
<evidence type="ECO:0000313" key="15">
    <source>
        <dbReference type="Proteomes" id="UP001519460"/>
    </source>
</evidence>
<keyword evidence="15" id="KW-1185">Reference proteome</keyword>
<dbReference type="NCBIfam" id="TIGR00125">
    <property type="entry name" value="cyt_tran_rel"/>
    <property type="match status" value="2"/>
</dbReference>
<keyword evidence="3" id="KW-0444">Lipid biosynthesis</keyword>
<evidence type="ECO:0000256" key="2">
    <source>
        <dbReference type="ARBA" id="ARBA00010101"/>
    </source>
</evidence>
<sequence length="320" mass="36562">MASELLRTTNVAGDLPSAQQKRKEVRVWMDGSFDMVHFGHANVIRLAQQLGDKLVVGLQSDERARLVGAIKWVHQVVENAPYGTRLETLDEYNCDFCVHGDDISTTADGRDPYAAFRPVNRFRILSRSESQHREEKDHKPSNGCRSPWTGRFPFLTTSRIITQFAEGRDPRPGDRIVYVDGAYDLFNVGHVDFLEKAAAEGDFLIVGLHNDSVVRRYKGDKYPIITLLERVLSVLACKYVADVVIDAPYEVTAELLDRLKVDVEAKKRGKFKFIDSGNPLTTEMIVERIVRRRHEFEARNMKKEEKEVKILELYHSDLNV</sequence>
<dbReference type="GO" id="GO:0004306">
    <property type="term" value="F:ethanolamine-phosphate cytidylyltransferase activity"/>
    <property type="evidence" value="ECO:0007669"/>
    <property type="project" value="UniProtKB-EC"/>
</dbReference>
<evidence type="ECO:0000256" key="8">
    <source>
        <dbReference type="ARBA" id="ARBA00023264"/>
    </source>
</evidence>
<dbReference type="Gene3D" id="3.40.50.620">
    <property type="entry name" value="HUPs"/>
    <property type="match status" value="2"/>
</dbReference>
<dbReference type="InterPro" id="IPR044608">
    <property type="entry name" value="Ect1/PCYT2"/>
</dbReference>
<dbReference type="Pfam" id="PF01467">
    <property type="entry name" value="CTP_transf_like"/>
    <property type="match status" value="2"/>
</dbReference>
<organism evidence="14 15">
    <name type="scientific">Batillaria attramentaria</name>
    <dbReference type="NCBI Taxonomy" id="370345"/>
    <lineage>
        <taxon>Eukaryota</taxon>
        <taxon>Metazoa</taxon>
        <taxon>Spiralia</taxon>
        <taxon>Lophotrochozoa</taxon>
        <taxon>Mollusca</taxon>
        <taxon>Gastropoda</taxon>
        <taxon>Caenogastropoda</taxon>
        <taxon>Sorbeoconcha</taxon>
        <taxon>Cerithioidea</taxon>
        <taxon>Batillariidae</taxon>
        <taxon>Batillaria</taxon>
    </lineage>
</organism>
<evidence type="ECO:0000259" key="13">
    <source>
        <dbReference type="Pfam" id="PF01467"/>
    </source>
</evidence>
<feature type="domain" description="Cytidyltransferase-like" evidence="13">
    <location>
        <begin position="29"/>
        <end position="107"/>
    </location>
</feature>
<dbReference type="PANTHER" id="PTHR45780">
    <property type="entry name" value="ETHANOLAMINE-PHOSPHATE CYTIDYLYLTRANSFERASE"/>
    <property type="match status" value="1"/>
</dbReference>
<keyword evidence="6" id="KW-0443">Lipid metabolism</keyword>
<evidence type="ECO:0000313" key="14">
    <source>
        <dbReference type="EMBL" id="KAK7507445.1"/>
    </source>
</evidence>
<dbReference type="PANTHER" id="PTHR45780:SF2">
    <property type="entry name" value="ETHANOLAMINE-PHOSPHATE CYTIDYLYLTRANSFERASE"/>
    <property type="match status" value="1"/>
</dbReference>
<comment type="caution">
    <text evidence="14">The sequence shown here is derived from an EMBL/GenBank/DDBJ whole genome shotgun (WGS) entry which is preliminary data.</text>
</comment>
<feature type="domain" description="Cytidyltransferase-like" evidence="13">
    <location>
        <begin position="178"/>
        <end position="263"/>
    </location>
</feature>
<dbReference type="InterPro" id="IPR004821">
    <property type="entry name" value="Cyt_trans-like"/>
</dbReference>
<proteinExistence type="inferred from homology"/>
<dbReference type="InterPro" id="IPR014729">
    <property type="entry name" value="Rossmann-like_a/b/a_fold"/>
</dbReference>
<keyword evidence="7" id="KW-0594">Phospholipid biosynthesis</keyword>
<keyword evidence="5" id="KW-0548">Nucleotidyltransferase</keyword>
<reference evidence="14 15" key="1">
    <citation type="journal article" date="2023" name="Sci. Data">
        <title>Genome assembly of the Korean intertidal mud-creeper Batillaria attramentaria.</title>
        <authorList>
            <person name="Patra A.K."/>
            <person name="Ho P.T."/>
            <person name="Jun S."/>
            <person name="Lee S.J."/>
            <person name="Kim Y."/>
            <person name="Won Y.J."/>
        </authorList>
    </citation>
    <scope>NUCLEOTIDE SEQUENCE [LARGE SCALE GENOMIC DNA]</scope>
    <source>
        <strain evidence="14">Wonlab-2016</strain>
    </source>
</reference>